<dbReference type="PROSITE" id="PS01081">
    <property type="entry name" value="HTH_TETR_1"/>
    <property type="match status" value="1"/>
</dbReference>
<dbReference type="RefSeq" id="WP_017617360.1">
    <property type="nucleotide sequence ID" value="NZ_ANBG01000068.1"/>
</dbReference>
<dbReference type="KEGG" id="ngv:CDO52_08420"/>
<dbReference type="SUPFAM" id="SSF46689">
    <property type="entry name" value="Homeodomain-like"/>
    <property type="match status" value="1"/>
</dbReference>
<evidence type="ECO:0000256" key="2">
    <source>
        <dbReference type="ARBA" id="ARBA00023125"/>
    </source>
</evidence>
<keyword evidence="3" id="KW-0804">Transcription</keyword>
<dbReference type="AlphaFoldDB" id="A0A223S3U9"/>
<gene>
    <name evidence="6" type="ORF">CDO52_08420</name>
</gene>
<dbReference type="InterPro" id="IPR009057">
    <property type="entry name" value="Homeodomain-like_sf"/>
</dbReference>
<dbReference type="Pfam" id="PF00440">
    <property type="entry name" value="TetR_N"/>
    <property type="match status" value="1"/>
</dbReference>
<dbReference type="PANTHER" id="PTHR30055:SF234">
    <property type="entry name" value="HTH-TYPE TRANSCRIPTIONAL REGULATOR BETI"/>
    <property type="match status" value="1"/>
</dbReference>
<accession>A0A223S3U9</accession>
<evidence type="ECO:0000313" key="6">
    <source>
        <dbReference type="EMBL" id="ASU82802.1"/>
    </source>
</evidence>
<sequence length="218" mass="23534">MPKISAPTIAAHRAQTRERILEAVATLTRTQGIDGISMTDVAAEAGITRTALYNYFPDKAALLLAFTEQVTHGFVDRYSQELPSDASAAERLSAFVRFQLEGIAEHPHPAAAELGASLGPDAYQALADHVAPMQRLLVQILRDGVEAGEFADFPVEATARLVLTMIGAQRVPLVRGEVSIAEAHVLVSAFTLRALGVTEDKVQRYVSATPRATTEREE</sequence>
<dbReference type="PROSITE" id="PS50977">
    <property type="entry name" value="HTH_TETR_2"/>
    <property type="match status" value="1"/>
</dbReference>
<dbReference type="Proteomes" id="UP000215005">
    <property type="component" value="Chromosome"/>
</dbReference>
<keyword evidence="1" id="KW-0805">Transcription regulation</keyword>
<dbReference type="Gene3D" id="1.10.10.60">
    <property type="entry name" value="Homeodomain-like"/>
    <property type="match status" value="1"/>
</dbReference>
<keyword evidence="7" id="KW-1185">Reference proteome</keyword>
<evidence type="ECO:0000256" key="1">
    <source>
        <dbReference type="ARBA" id="ARBA00023015"/>
    </source>
</evidence>
<dbReference type="Gene3D" id="1.10.357.10">
    <property type="entry name" value="Tetracycline Repressor, domain 2"/>
    <property type="match status" value="1"/>
</dbReference>
<keyword evidence="2 4" id="KW-0238">DNA-binding</keyword>
<evidence type="ECO:0000256" key="4">
    <source>
        <dbReference type="PROSITE-ProRule" id="PRU00335"/>
    </source>
</evidence>
<dbReference type="InterPro" id="IPR023772">
    <property type="entry name" value="DNA-bd_HTH_TetR-type_CS"/>
</dbReference>
<name>A0A223S3U9_9ACTN</name>
<dbReference type="EMBL" id="CP022753">
    <property type="protein sequence ID" value="ASU82802.1"/>
    <property type="molecule type" value="Genomic_DNA"/>
</dbReference>
<dbReference type="InterPro" id="IPR041490">
    <property type="entry name" value="KstR2_TetR_C"/>
</dbReference>
<dbReference type="GO" id="GO:0000976">
    <property type="term" value="F:transcription cis-regulatory region binding"/>
    <property type="evidence" value="ECO:0007669"/>
    <property type="project" value="TreeGrafter"/>
</dbReference>
<dbReference type="InterPro" id="IPR036271">
    <property type="entry name" value="Tet_transcr_reg_TetR-rel_C_sf"/>
</dbReference>
<dbReference type="Pfam" id="PF17932">
    <property type="entry name" value="TetR_C_24"/>
    <property type="match status" value="1"/>
</dbReference>
<feature type="domain" description="HTH tetR-type" evidence="5">
    <location>
        <begin position="14"/>
        <end position="74"/>
    </location>
</feature>
<organism evidence="6 7">
    <name type="scientific">Nocardiopsis gilva YIM 90087</name>
    <dbReference type="NCBI Taxonomy" id="1235441"/>
    <lineage>
        <taxon>Bacteria</taxon>
        <taxon>Bacillati</taxon>
        <taxon>Actinomycetota</taxon>
        <taxon>Actinomycetes</taxon>
        <taxon>Streptosporangiales</taxon>
        <taxon>Nocardiopsidaceae</taxon>
        <taxon>Nocardiopsis</taxon>
    </lineage>
</organism>
<dbReference type="PRINTS" id="PR00455">
    <property type="entry name" value="HTHTETR"/>
</dbReference>
<dbReference type="PANTHER" id="PTHR30055">
    <property type="entry name" value="HTH-TYPE TRANSCRIPTIONAL REGULATOR RUTR"/>
    <property type="match status" value="1"/>
</dbReference>
<dbReference type="InterPro" id="IPR050109">
    <property type="entry name" value="HTH-type_TetR-like_transc_reg"/>
</dbReference>
<feature type="DNA-binding region" description="H-T-H motif" evidence="4">
    <location>
        <begin position="37"/>
        <end position="56"/>
    </location>
</feature>
<proteinExistence type="predicted"/>
<evidence type="ECO:0000259" key="5">
    <source>
        <dbReference type="PROSITE" id="PS50977"/>
    </source>
</evidence>
<protein>
    <submittedName>
        <fullName evidence="6">TetR/AcrR family transcriptional regulator</fullName>
    </submittedName>
</protein>
<dbReference type="InterPro" id="IPR001647">
    <property type="entry name" value="HTH_TetR"/>
</dbReference>
<dbReference type="OrthoDB" id="4709704at2"/>
<dbReference type="GO" id="GO:0003700">
    <property type="term" value="F:DNA-binding transcription factor activity"/>
    <property type="evidence" value="ECO:0007669"/>
    <property type="project" value="TreeGrafter"/>
</dbReference>
<dbReference type="SUPFAM" id="SSF48498">
    <property type="entry name" value="Tetracyclin repressor-like, C-terminal domain"/>
    <property type="match status" value="1"/>
</dbReference>
<evidence type="ECO:0000256" key="3">
    <source>
        <dbReference type="ARBA" id="ARBA00023163"/>
    </source>
</evidence>
<evidence type="ECO:0000313" key="7">
    <source>
        <dbReference type="Proteomes" id="UP000215005"/>
    </source>
</evidence>
<reference evidence="6 7" key="1">
    <citation type="submission" date="2017-08" db="EMBL/GenBank/DDBJ databases">
        <title>The complete genome sequence of Nocardiopsis gilva YIM 90087.</title>
        <authorList>
            <person name="Yin M."/>
            <person name="Tang S."/>
        </authorList>
    </citation>
    <scope>NUCLEOTIDE SEQUENCE [LARGE SCALE GENOMIC DNA]</scope>
    <source>
        <strain evidence="6 7">YIM 90087</strain>
    </source>
</reference>